<reference evidence="9" key="1">
    <citation type="journal article" date="2019" name="Int. J. Syst. Evol. Microbiol.">
        <title>The Global Catalogue of Microorganisms (GCM) 10K type strain sequencing project: providing services to taxonomists for standard genome sequencing and annotation.</title>
        <authorList>
            <consortium name="The Broad Institute Genomics Platform"/>
            <consortium name="The Broad Institute Genome Sequencing Center for Infectious Disease"/>
            <person name="Wu L."/>
            <person name="Ma J."/>
        </authorList>
    </citation>
    <scope>NUCLEOTIDE SEQUENCE [LARGE SCALE GENOMIC DNA]</scope>
    <source>
        <strain evidence="9">CCUG 60523</strain>
    </source>
</reference>
<dbReference type="EMBL" id="JBHRZS010000007">
    <property type="protein sequence ID" value="MFC3881066.1"/>
    <property type="molecule type" value="Genomic_DNA"/>
</dbReference>
<evidence type="ECO:0000256" key="3">
    <source>
        <dbReference type="ARBA" id="ARBA00022692"/>
    </source>
</evidence>
<evidence type="ECO:0000256" key="5">
    <source>
        <dbReference type="ARBA" id="ARBA00023136"/>
    </source>
</evidence>
<keyword evidence="4 6" id="KW-1133">Transmembrane helix</keyword>
<organism evidence="8 9">
    <name type="scientific">Algoriphagus namhaensis</name>
    <dbReference type="NCBI Taxonomy" id="915353"/>
    <lineage>
        <taxon>Bacteria</taxon>
        <taxon>Pseudomonadati</taxon>
        <taxon>Bacteroidota</taxon>
        <taxon>Cytophagia</taxon>
        <taxon>Cytophagales</taxon>
        <taxon>Cyclobacteriaceae</taxon>
        <taxon>Algoriphagus</taxon>
    </lineage>
</organism>
<dbReference type="PANTHER" id="PTHR47371:SF3">
    <property type="entry name" value="PHOSPHOGLYCEROL TRANSFERASE I"/>
    <property type="match status" value="1"/>
</dbReference>
<dbReference type="InterPro" id="IPR000917">
    <property type="entry name" value="Sulfatase_N"/>
</dbReference>
<protein>
    <submittedName>
        <fullName evidence="8">LTA synthase family protein</fullName>
        <ecNumber evidence="8">2.7.8.-</ecNumber>
    </submittedName>
</protein>
<dbReference type="SUPFAM" id="SSF53649">
    <property type="entry name" value="Alkaline phosphatase-like"/>
    <property type="match status" value="1"/>
</dbReference>
<keyword evidence="3 6" id="KW-0812">Transmembrane</keyword>
<keyword evidence="8" id="KW-0808">Transferase</keyword>
<dbReference type="GO" id="GO:0016740">
    <property type="term" value="F:transferase activity"/>
    <property type="evidence" value="ECO:0007669"/>
    <property type="project" value="UniProtKB-KW"/>
</dbReference>
<feature type="transmembrane region" description="Helical" evidence="6">
    <location>
        <begin position="21"/>
        <end position="39"/>
    </location>
</feature>
<feature type="transmembrane region" description="Helical" evidence="6">
    <location>
        <begin position="174"/>
        <end position="192"/>
    </location>
</feature>
<dbReference type="Pfam" id="PF00884">
    <property type="entry name" value="Sulfatase"/>
    <property type="match status" value="1"/>
</dbReference>
<evidence type="ECO:0000313" key="8">
    <source>
        <dbReference type="EMBL" id="MFC3881066.1"/>
    </source>
</evidence>
<evidence type="ECO:0000256" key="4">
    <source>
        <dbReference type="ARBA" id="ARBA00022989"/>
    </source>
</evidence>
<evidence type="ECO:0000313" key="9">
    <source>
        <dbReference type="Proteomes" id="UP001595805"/>
    </source>
</evidence>
<proteinExistence type="predicted"/>
<comment type="caution">
    <text evidence="8">The sequence shown here is derived from an EMBL/GenBank/DDBJ whole genome shotgun (WGS) entry which is preliminary data.</text>
</comment>
<evidence type="ECO:0000256" key="6">
    <source>
        <dbReference type="SAM" id="Phobius"/>
    </source>
</evidence>
<dbReference type="EC" id="2.7.8.-" evidence="8"/>
<keyword evidence="9" id="KW-1185">Reference proteome</keyword>
<dbReference type="InterPro" id="IPR017850">
    <property type="entry name" value="Alkaline_phosphatase_core_sf"/>
</dbReference>
<feature type="domain" description="Sulfatase N-terminal" evidence="7">
    <location>
        <begin position="276"/>
        <end position="566"/>
    </location>
</feature>
<dbReference type="CDD" id="cd16015">
    <property type="entry name" value="LTA_synthase"/>
    <property type="match status" value="1"/>
</dbReference>
<dbReference type="RefSeq" id="WP_377906407.1">
    <property type="nucleotide sequence ID" value="NZ_JBHRZS010000007.1"/>
</dbReference>
<gene>
    <name evidence="8" type="ORF">ACFOSV_12805</name>
</gene>
<comment type="subcellular location">
    <subcellularLocation>
        <location evidence="1">Cell membrane</location>
        <topology evidence="1">Multi-pass membrane protein</topology>
    </subcellularLocation>
</comment>
<dbReference type="Proteomes" id="UP001595805">
    <property type="component" value="Unassembled WGS sequence"/>
</dbReference>
<evidence type="ECO:0000259" key="7">
    <source>
        <dbReference type="Pfam" id="PF00884"/>
    </source>
</evidence>
<dbReference type="Gene3D" id="3.40.720.10">
    <property type="entry name" value="Alkaline Phosphatase, subunit A"/>
    <property type="match status" value="1"/>
</dbReference>
<evidence type="ECO:0000256" key="2">
    <source>
        <dbReference type="ARBA" id="ARBA00022475"/>
    </source>
</evidence>
<feature type="transmembrane region" description="Helical" evidence="6">
    <location>
        <begin position="144"/>
        <end position="162"/>
    </location>
</feature>
<name>A0ABV8ASW2_9BACT</name>
<accession>A0ABV8ASW2</accession>
<feature type="transmembrane region" description="Helical" evidence="6">
    <location>
        <begin position="68"/>
        <end position="86"/>
    </location>
</feature>
<feature type="transmembrane region" description="Helical" evidence="6">
    <location>
        <begin position="93"/>
        <end position="113"/>
    </location>
</feature>
<sequence>MAQVAAIRSKLPSQLTHSFQKFWGMALIFLVLTLALRLLESYLVFQNHVLDFSFSEVFISCLLNDINWTAYFLGLLLILYFFFDFISPVFAKFFVQLALCLELVVQGLLTFYFTKTLLPLGQDLFAYSRKDLILTVQASGQLNAVNGVLFVLLFGLLFYLLNLGTRWFKFKPKVLLTLSITIFFILISSFALKEYQQDELNVNRKNITLNKVQYLAFESFDYFMYPGEYYFDFFLRSANDALFVQKDFKDNSYPFAFEADYPDVLSPFFDSLDQAPDIVIVLIESLGKAYSGKDAYLGSFTPFLDSLENHSLVWTNAISSTGRTFGILPGILSGLPYGNTGFLELQQNYPNHNSLISQLAKTGYESHYFIGADRNFDHQGAFLNYQGIDHLNDIRTFDSKFEKSPSNNGFSWGYADKELIRDALQKLPLAPNKPQLRIIQTQTSHDPYIVPERPYYSEKFQKHLSEKLRLSIDQIEDYRVYQDIYMTILYADDAVKEFINEYQKRPEFKNTIFIFTGDHRLPEIPMASRLDRFHVPLMIYSPKINRPSYFKGMISHFEVTPSLLAFLEGQGFLEMETSMAWMGQVLDTAANFQAKLAMPLMRNKNQLLDYIGGEYMLSEGELFVISDNLNIDPAVAPNISNQLLGEFEEFKNKNNYMMETRRLLPLR</sequence>
<keyword evidence="2" id="KW-1003">Cell membrane</keyword>
<keyword evidence="5 6" id="KW-0472">Membrane</keyword>
<dbReference type="InterPro" id="IPR050448">
    <property type="entry name" value="OpgB/LTA_synthase_biosynth"/>
</dbReference>
<evidence type="ECO:0000256" key="1">
    <source>
        <dbReference type="ARBA" id="ARBA00004651"/>
    </source>
</evidence>
<dbReference type="PANTHER" id="PTHR47371">
    <property type="entry name" value="LIPOTEICHOIC ACID SYNTHASE"/>
    <property type="match status" value="1"/>
</dbReference>